<dbReference type="EMBL" id="JH370140">
    <property type="protein sequence ID" value="ELA41648.1"/>
    <property type="molecule type" value="Genomic_DNA"/>
</dbReference>
<dbReference type="OrthoDB" id="2193238at2759"/>
<sequence length="287" mass="34025">MPEQEPDGDTSREISLLKAELTLLRANMKKMEKENDILRDEKRRFVLDKFELEQELKKKITLQLKEDKIAENQKKMLKANTICTKDSDEISSRFILWQAINCSDFNSDDSLQKFKFFRDYFFDDFFSIPDDNALKVVEHYFKHHTRLFFEAYALFSCKKSVFQQFSQYIFENNSFVQQKVEILECVPPEWTLDLLETSLKRFLVLNKKRLLHFIRNIAEKCPSYLIKVFSKQDFNDVLLHESPIGYKIISSIATQKISGLVDETNLHLVPKPFLEILFDDQYIDIIS</sequence>
<dbReference type="GeneID" id="19881992"/>
<dbReference type="InParanoid" id="L2GL99"/>
<dbReference type="VEuPathDB" id="MicrosporidiaDB:VICG_01281"/>
<protein>
    <submittedName>
        <fullName evidence="2">Uncharacterized protein</fullName>
    </submittedName>
</protein>
<keyword evidence="1" id="KW-0175">Coiled coil</keyword>
<proteinExistence type="predicted"/>
<evidence type="ECO:0000313" key="3">
    <source>
        <dbReference type="Proteomes" id="UP000011082"/>
    </source>
</evidence>
<dbReference type="AlphaFoldDB" id="L2GL99"/>
<evidence type="ECO:0000256" key="1">
    <source>
        <dbReference type="SAM" id="Coils"/>
    </source>
</evidence>
<accession>L2GL99</accession>
<feature type="coiled-coil region" evidence="1">
    <location>
        <begin position="14"/>
        <end position="48"/>
    </location>
</feature>
<name>L2GL99_VITCO</name>
<dbReference type="HOGENOM" id="CLU_915554_0_0_1"/>
<keyword evidence="3" id="KW-1185">Reference proteome</keyword>
<reference evidence="3" key="1">
    <citation type="submission" date="2011-05" db="EMBL/GenBank/DDBJ databases">
        <title>The genome sequence of Vittaforma corneae strain ATCC 50505.</title>
        <authorList>
            <consortium name="The Broad Institute Genome Sequencing Platform"/>
            <person name="Cuomo C."/>
            <person name="Didier E."/>
            <person name="Bowers L."/>
            <person name="Young S.K."/>
            <person name="Zeng Q."/>
            <person name="Gargeya S."/>
            <person name="Fitzgerald M."/>
            <person name="Haas B."/>
            <person name="Abouelleil A."/>
            <person name="Alvarado L."/>
            <person name="Arachchi H.M."/>
            <person name="Berlin A."/>
            <person name="Chapman S.B."/>
            <person name="Gearin G."/>
            <person name="Goldberg J."/>
            <person name="Griggs A."/>
            <person name="Gujja S."/>
            <person name="Hansen M."/>
            <person name="Heiman D."/>
            <person name="Howarth C."/>
            <person name="Larimer J."/>
            <person name="Lui A."/>
            <person name="MacDonald P.J.P."/>
            <person name="McCowen C."/>
            <person name="Montmayeur A."/>
            <person name="Murphy C."/>
            <person name="Neiman D."/>
            <person name="Pearson M."/>
            <person name="Priest M."/>
            <person name="Roberts A."/>
            <person name="Saif S."/>
            <person name="Shea T."/>
            <person name="Sisk P."/>
            <person name="Stolte C."/>
            <person name="Sykes S."/>
            <person name="Wortman J."/>
            <person name="Nusbaum C."/>
            <person name="Birren B."/>
        </authorList>
    </citation>
    <scope>NUCLEOTIDE SEQUENCE [LARGE SCALE GENOMIC DNA]</scope>
    <source>
        <strain evidence="3">ATCC 50505</strain>
    </source>
</reference>
<dbReference type="RefSeq" id="XP_007604727.1">
    <property type="nucleotide sequence ID" value="XM_007604665.1"/>
</dbReference>
<gene>
    <name evidence="2" type="ORF">VICG_01281</name>
</gene>
<dbReference type="Proteomes" id="UP000011082">
    <property type="component" value="Unassembled WGS sequence"/>
</dbReference>
<dbReference type="OMA" id="KANTICT"/>
<evidence type="ECO:0000313" key="2">
    <source>
        <dbReference type="EMBL" id="ELA41648.1"/>
    </source>
</evidence>
<organism evidence="2 3">
    <name type="scientific">Vittaforma corneae (strain ATCC 50505)</name>
    <name type="common">Microsporidian parasite</name>
    <name type="synonym">Nosema corneum</name>
    <dbReference type="NCBI Taxonomy" id="993615"/>
    <lineage>
        <taxon>Eukaryota</taxon>
        <taxon>Fungi</taxon>
        <taxon>Fungi incertae sedis</taxon>
        <taxon>Microsporidia</taxon>
        <taxon>Nosematidae</taxon>
        <taxon>Vittaforma</taxon>
    </lineage>
</organism>